<comment type="caution">
    <text evidence="1">The sequence shown here is derived from an EMBL/GenBank/DDBJ whole genome shotgun (WGS) entry which is preliminary data.</text>
</comment>
<reference evidence="1 2" key="1">
    <citation type="submission" date="2019-05" db="EMBL/GenBank/DDBJ databases">
        <title>Emergence of the Ug99 lineage of the wheat stem rust pathogen through somatic hybridization.</title>
        <authorList>
            <person name="Li F."/>
            <person name="Upadhyaya N.M."/>
            <person name="Sperschneider J."/>
            <person name="Matny O."/>
            <person name="Nguyen-Phuc H."/>
            <person name="Mago R."/>
            <person name="Raley C."/>
            <person name="Miller M.E."/>
            <person name="Silverstein K.A.T."/>
            <person name="Henningsen E."/>
            <person name="Hirsch C.D."/>
            <person name="Visser B."/>
            <person name="Pretorius Z.A."/>
            <person name="Steffenson B.J."/>
            <person name="Schwessinger B."/>
            <person name="Dodds P.N."/>
            <person name="Figueroa M."/>
        </authorList>
    </citation>
    <scope>NUCLEOTIDE SEQUENCE [LARGE SCALE GENOMIC DNA]</scope>
    <source>
        <strain evidence="1">21-0</strain>
    </source>
</reference>
<gene>
    <name evidence="1" type="ORF">PGT21_031995</name>
</gene>
<keyword evidence="2" id="KW-1185">Reference proteome</keyword>
<dbReference type="EMBL" id="VSWC01000092">
    <property type="protein sequence ID" value="KAA1091356.1"/>
    <property type="molecule type" value="Genomic_DNA"/>
</dbReference>
<evidence type="ECO:0000313" key="1">
    <source>
        <dbReference type="EMBL" id="KAA1091356.1"/>
    </source>
</evidence>
<name>A0A5B0NRW7_PUCGR</name>
<proteinExistence type="predicted"/>
<dbReference type="AlphaFoldDB" id="A0A5B0NRW7"/>
<sequence length="117" mass="13249">MKRNRLLAPARLETLERRTDEAMSIVASRRIDGTYGLCPAKTEAIGFDLIGSKATIHIADRYLGRKSQQELRQKDHPDLRPIICAWLAERTTKYAQNLSPIFSGFFWLVSCIDPNSG</sequence>
<organism evidence="1 2">
    <name type="scientific">Puccinia graminis f. sp. tritici</name>
    <dbReference type="NCBI Taxonomy" id="56615"/>
    <lineage>
        <taxon>Eukaryota</taxon>
        <taxon>Fungi</taxon>
        <taxon>Dikarya</taxon>
        <taxon>Basidiomycota</taxon>
        <taxon>Pucciniomycotina</taxon>
        <taxon>Pucciniomycetes</taxon>
        <taxon>Pucciniales</taxon>
        <taxon>Pucciniaceae</taxon>
        <taxon>Puccinia</taxon>
    </lineage>
</organism>
<protein>
    <submittedName>
        <fullName evidence="1">Uncharacterized protein</fullName>
    </submittedName>
</protein>
<dbReference type="Proteomes" id="UP000324748">
    <property type="component" value="Unassembled WGS sequence"/>
</dbReference>
<evidence type="ECO:0000313" key="2">
    <source>
        <dbReference type="Proteomes" id="UP000324748"/>
    </source>
</evidence>
<accession>A0A5B0NRW7</accession>